<feature type="domain" description="AB hydrolase-1" evidence="1">
    <location>
        <begin position="25"/>
        <end position="249"/>
    </location>
</feature>
<dbReference type="Pfam" id="PF00561">
    <property type="entry name" value="Abhydrolase_1"/>
    <property type="match status" value="1"/>
</dbReference>
<dbReference type="RefSeq" id="WP_089892942.1">
    <property type="nucleotide sequence ID" value="NZ_CANMFH010000013.1"/>
</dbReference>
<dbReference type="InterPro" id="IPR050266">
    <property type="entry name" value="AB_hydrolase_sf"/>
</dbReference>
<dbReference type="STRING" id="576131.SAMN05444486_103475"/>
<dbReference type="SUPFAM" id="SSF53474">
    <property type="entry name" value="alpha/beta-Hydrolases"/>
    <property type="match status" value="1"/>
</dbReference>
<accession>A0A1H3MA00</accession>
<keyword evidence="3" id="KW-1185">Reference proteome</keyword>
<name>A0A1H3MA00_9RHOB</name>
<dbReference type="GeneID" id="78125421"/>
<reference evidence="2 3" key="1">
    <citation type="submission" date="2016-10" db="EMBL/GenBank/DDBJ databases">
        <authorList>
            <person name="de Groot N.N."/>
        </authorList>
    </citation>
    <scope>NUCLEOTIDE SEQUENCE [LARGE SCALE GENOMIC DNA]</scope>
    <source>
        <strain evidence="2 3">DSM 24677</strain>
    </source>
</reference>
<dbReference type="PANTHER" id="PTHR43798">
    <property type="entry name" value="MONOACYLGLYCEROL LIPASE"/>
    <property type="match status" value="1"/>
</dbReference>
<evidence type="ECO:0000313" key="3">
    <source>
        <dbReference type="Proteomes" id="UP000199026"/>
    </source>
</evidence>
<dbReference type="OrthoDB" id="9804723at2"/>
<evidence type="ECO:0000313" key="2">
    <source>
        <dbReference type="EMBL" id="SDY73406.1"/>
    </source>
</evidence>
<dbReference type="InterPro" id="IPR000073">
    <property type="entry name" value="AB_hydrolase_1"/>
</dbReference>
<dbReference type="Proteomes" id="UP000199026">
    <property type="component" value="Unassembled WGS sequence"/>
</dbReference>
<evidence type="ECO:0000259" key="1">
    <source>
        <dbReference type="Pfam" id="PF00561"/>
    </source>
</evidence>
<dbReference type="PRINTS" id="PR00111">
    <property type="entry name" value="ABHYDROLASE"/>
</dbReference>
<protein>
    <submittedName>
        <fullName evidence="2">Pimeloyl-ACP methyl ester carboxylesterase</fullName>
    </submittedName>
</protein>
<sequence>MTLTTLRLSKSGAQVAFHSVGRGAPLVLIHGVGLQSAAWGPQVETLSEHNHVVALDMPGHGGSDPLPNGSALEDFVVWAAEALEALALGPVNLAGHSMGALITGGVAVEYPNLVSRVALLNPVFRRSPEARAAVEARAAEISRGELDSATPLDRWFSRAASERAAREATAGWLRAVSPEGYATAYTAFATGDDTYANRIGDIQAPLLALTGSGDGNSTPAMARAIAEAAQNGTTKIIEGHRHMAHLTAPNLVNHALANWLFQPFPREVAS</sequence>
<dbReference type="Gene3D" id="3.40.50.1820">
    <property type="entry name" value="alpha/beta hydrolase"/>
    <property type="match status" value="1"/>
</dbReference>
<dbReference type="InterPro" id="IPR029058">
    <property type="entry name" value="AB_hydrolase_fold"/>
</dbReference>
<dbReference type="EMBL" id="FNPR01000003">
    <property type="protein sequence ID" value="SDY73406.1"/>
    <property type="molecule type" value="Genomic_DNA"/>
</dbReference>
<proteinExistence type="predicted"/>
<organism evidence="2 3">
    <name type="scientific">Lentibacter algarum</name>
    <dbReference type="NCBI Taxonomy" id="576131"/>
    <lineage>
        <taxon>Bacteria</taxon>
        <taxon>Pseudomonadati</taxon>
        <taxon>Pseudomonadota</taxon>
        <taxon>Alphaproteobacteria</taxon>
        <taxon>Rhodobacterales</taxon>
        <taxon>Roseobacteraceae</taxon>
        <taxon>Lentibacter</taxon>
    </lineage>
</organism>
<dbReference type="AlphaFoldDB" id="A0A1H3MA00"/>
<gene>
    <name evidence="2" type="ORF">SAMN05444486_103475</name>
</gene>